<dbReference type="RefSeq" id="WP_152709955.1">
    <property type="nucleotide sequence ID" value="NZ_VOSK01000009.1"/>
</dbReference>
<gene>
    <name evidence="1" type="ORF">FS320_05125</name>
</gene>
<dbReference type="EMBL" id="VOSK01000009">
    <property type="protein sequence ID" value="MPR24627.1"/>
    <property type="molecule type" value="Genomic_DNA"/>
</dbReference>
<evidence type="ECO:0000313" key="1">
    <source>
        <dbReference type="EMBL" id="MPR24627.1"/>
    </source>
</evidence>
<reference evidence="1 2" key="1">
    <citation type="journal article" date="2019" name="Syst. Appl. Microbiol.">
        <title>Microvirga tunisiensis sp. nov., a root nodule symbiotic bacterium isolated from Lupinus micranthus and L. luteus grown in Northern Tunisia.</title>
        <authorList>
            <person name="Msaddak A."/>
            <person name="Rejili M."/>
            <person name="Duran D."/>
            <person name="Mars M."/>
            <person name="Palacios J.M."/>
            <person name="Ruiz-Argueso T."/>
            <person name="Rey L."/>
            <person name="Imperial J."/>
        </authorList>
    </citation>
    <scope>NUCLEOTIDE SEQUENCE [LARGE SCALE GENOMIC DNA]</scope>
    <source>
        <strain evidence="1 2">Lmie10</strain>
    </source>
</reference>
<keyword evidence="2" id="KW-1185">Reference proteome</keyword>
<protein>
    <submittedName>
        <fullName evidence="1">Uncharacterized protein</fullName>
    </submittedName>
</protein>
<name>A0A5N7MCZ1_9HYPH</name>
<dbReference type="OrthoDB" id="9964975at2"/>
<organism evidence="1 2">
    <name type="scientific">Microvirga tunisiensis</name>
    <dbReference type="NCBI Taxonomy" id="2108360"/>
    <lineage>
        <taxon>Bacteria</taxon>
        <taxon>Pseudomonadati</taxon>
        <taxon>Pseudomonadota</taxon>
        <taxon>Alphaproteobacteria</taxon>
        <taxon>Hyphomicrobiales</taxon>
        <taxon>Methylobacteriaceae</taxon>
        <taxon>Microvirga</taxon>
    </lineage>
</organism>
<accession>A0A5N7MCZ1</accession>
<evidence type="ECO:0000313" key="2">
    <source>
        <dbReference type="Proteomes" id="UP000403266"/>
    </source>
</evidence>
<sequence>MQGVVTSPDDQVFEHLVRRQHAQSLEWGNVFSAPRGRGRSSVLQPVAKGWLFSGEVRYVRAEQTNQRQVFLTLSINPTRFAAYARRFNPDSVQALRAIEPHRLLQIDPDEQSALEAGALSDWDNYLPGDRWLSLVTQQWDELVALYVEAITRHIVTDFSRRSGAAYPMMERPQLILLPPTEQVPQLHHVEVHWEFPLDDARLSFAGLELALRAAAPNFEITEEYTLREGREASSKWLAINLRTGLSLKVYPKLSTRLRIEVTYNGRTRSVGDLVNPEFRFSEDLSFWQRLEHVRLDGARRLNHILAGLPNLARQEAANEMIELACAFAEITKRAKGDQDLIREVLTQLTIDGAIDARPRTSLLRVAKALAKAGVLEKVSLIERSSSQRYVLLEPLASTFHRFRDRLIHGGEG</sequence>
<comment type="caution">
    <text evidence="1">The sequence shown here is derived from an EMBL/GenBank/DDBJ whole genome shotgun (WGS) entry which is preliminary data.</text>
</comment>
<dbReference type="Proteomes" id="UP000403266">
    <property type="component" value="Unassembled WGS sequence"/>
</dbReference>
<proteinExistence type="predicted"/>
<dbReference type="AlphaFoldDB" id="A0A5N7MCZ1"/>